<name>A0A8B6C0R2_MYTGA</name>
<accession>A0A8B6C0R2</accession>
<evidence type="ECO:0008006" key="3">
    <source>
        <dbReference type="Google" id="ProtNLM"/>
    </source>
</evidence>
<sequence>MIFFKAALLKGNEIGNCSGFCTATACDNEGNITGLSSGNLQLGDFVFLDGNHICRLNESSCIKGKSELRVIHVKPINEQLPSIIIGGKGAQFYDLKCSPMQFDGRATASMQIAPSPATYIPNEHTYAPNSTAIALTIEKEGGDHNTEAVKLGEKLTLKFIGPAGYIVDPFNCTAFPYMVKSSTSRELWSNNTCHSLDTAILDNSWAKDGSKHNIISITLYAFRFPESTKVEIECSAHFCPESDTTYQSKCWKRVNNTIGRRRRDAVENSHFKAKDHYIKSVSTFFTVVDDSGTSNRSSGILKM</sequence>
<evidence type="ECO:0000313" key="2">
    <source>
        <dbReference type="Proteomes" id="UP000596742"/>
    </source>
</evidence>
<proteinExistence type="predicted"/>
<dbReference type="AlphaFoldDB" id="A0A8B6C0R2"/>
<organism evidence="1 2">
    <name type="scientific">Mytilus galloprovincialis</name>
    <name type="common">Mediterranean mussel</name>
    <dbReference type="NCBI Taxonomy" id="29158"/>
    <lineage>
        <taxon>Eukaryota</taxon>
        <taxon>Metazoa</taxon>
        <taxon>Spiralia</taxon>
        <taxon>Lophotrochozoa</taxon>
        <taxon>Mollusca</taxon>
        <taxon>Bivalvia</taxon>
        <taxon>Autobranchia</taxon>
        <taxon>Pteriomorphia</taxon>
        <taxon>Mytilida</taxon>
        <taxon>Mytiloidea</taxon>
        <taxon>Mytilidae</taxon>
        <taxon>Mytilinae</taxon>
        <taxon>Mytilus</taxon>
    </lineage>
</organism>
<evidence type="ECO:0000313" key="1">
    <source>
        <dbReference type="EMBL" id="VDH98604.1"/>
    </source>
</evidence>
<dbReference type="EMBL" id="UYJE01001027">
    <property type="protein sequence ID" value="VDH98604.1"/>
    <property type="molecule type" value="Genomic_DNA"/>
</dbReference>
<dbReference type="Proteomes" id="UP000596742">
    <property type="component" value="Unassembled WGS sequence"/>
</dbReference>
<dbReference type="OrthoDB" id="10397599at2759"/>
<protein>
    <recommendedName>
        <fullName evidence="3">ZP domain-containing protein</fullName>
    </recommendedName>
</protein>
<reference evidence="1" key="1">
    <citation type="submission" date="2018-11" db="EMBL/GenBank/DDBJ databases">
        <authorList>
            <person name="Alioto T."/>
            <person name="Alioto T."/>
        </authorList>
    </citation>
    <scope>NUCLEOTIDE SEQUENCE</scope>
</reference>
<keyword evidence="2" id="KW-1185">Reference proteome</keyword>
<comment type="caution">
    <text evidence="1">The sequence shown here is derived from an EMBL/GenBank/DDBJ whole genome shotgun (WGS) entry which is preliminary data.</text>
</comment>
<dbReference type="PROSITE" id="PS51257">
    <property type="entry name" value="PROKAR_LIPOPROTEIN"/>
    <property type="match status" value="1"/>
</dbReference>
<gene>
    <name evidence="1" type="ORF">MGAL_10B061331</name>
</gene>